<dbReference type="NCBIfam" id="TIGR00484">
    <property type="entry name" value="EF-G"/>
    <property type="match status" value="1"/>
</dbReference>
<dbReference type="SMART" id="SM00889">
    <property type="entry name" value="EFG_IV"/>
    <property type="match status" value="1"/>
</dbReference>
<dbReference type="CDD" id="cd16262">
    <property type="entry name" value="EFG_III"/>
    <property type="match status" value="1"/>
</dbReference>
<dbReference type="InterPro" id="IPR035647">
    <property type="entry name" value="EFG_III/V"/>
</dbReference>
<comment type="caution">
    <text evidence="7">The sequence shown here is derived from an EMBL/GenBank/DDBJ whole genome shotgun (WGS) entry which is preliminary data.</text>
</comment>
<dbReference type="NCBIfam" id="TIGR00231">
    <property type="entry name" value="small_GTP"/>
    <property type="match status" value="1"/>
</dbReference>
<feature type="domain" description="Tr-type G" evidence="6">
    <location>
        <begin position="7"/>
        <end position="278"/>
    </location>
</feature>
<evidence type="ECO:0000256" key="3">
    <source>
        <dbReference type="ARBA" id="ARBA00022741"/>
    </source>
</evidence>
<evidence type="ECO:0000256" key="2">
    <source>
        <dbReference type="ARBA" id="ARBA00017872"/>
    </source>
</evidence>
<evidence type="ECO:0000313" key="8">
    <source>
        <dbReference type="Proteomes" id="UP000294545"/>
    </source>
</evidence>
<dbReference type="NCBIfam" id="NF009381">
    <property type="entry name" value="PRK12740.1-5"/>
    <property type="match status" value="1"/>
</dbReference>
<dbReference type="CDD" id="cd03713">
    <property type="entry name" value="EFG_mtEFG_C"/>
    <property type="match status" value="1"/>
</dbReference>
<accession>A0A4R1MQP4</accession>
<dbReference type="Gene3D" id="3.40.50.300">
    <property type="entry name" value="P-loop containing nucleotide triphosphate hydrolases"/>
    <property type="match status" value="1"/>
</dbReference>
<dbReference type="Pfam" id="PF14492">
    <property type="entry name" value="EFG_III"/>
    <property type="match status" value="1"/>
</dbReference>
<dbReference type="InterPro" id="IPR014721">
    <property type="entry name" value="Ribsml_uS5_D2-typ_fold_subgr"/>
</dbReference>
<dbReference type="GO" id="GO:0003746">
    <property type="term" value="F:translation elongation factor activity"/>
    <property type="evidence" value="ECO:0007669"/>
    <property type="project" value="UniProtKB-UniRule"/>
</dbReference>
<dbReference type="GO" id="GO:0005525">
    <property type="term" value="F:GTP binding"/>
    <property type="evidence" value="ECO:0007669"/>
    <property type="project" value="UniProtKB-UniRule"/>
</dbReference>
<dbReference type="SUPFAM" id="SSF54211">
    <property type="entry name" value="Ribosomal protein S5 domain 2-like"/>
    <property type="match status" value="1"/>
</dbReference>
<dbReference type="InterPro" id="IPR053905">
    <property type="entry name" value="EF-G-like_DII"/>
</dbReference>
<keyword evidence="4" id="KW-0342">GTP-binding</keyword>
<dbReference type="Gene3D" id="3.30.70.870">
    <property type="entry name" value="Elongation Factor G (Translational Gtpase), domain 3"/>
    <property type="match status" value="1"/>
</dbReference>
<dbReference type="Gene3D" id="2.40.30.10">
    <property type="entry name" value="Translation factors"/>
    <property type="match status" value="1"/>
</dbReference>
<dbReference type="Pfam" id="PF00009">
    <property type="entry name" value="GTP_EFTU"/>
    <property type="match status" value="1"/>
</dbReference>
<dbReference type="FunFam" id="3.30.230.10:FF:000003">
    <property type="entry name" value="Elongation factor G"/>
    <property type="match status" value="1"/>
</dbReference>
<dbReference type="InterPro" id="IPR000640">
    <property type="entry name" value="EFG_V-like"/>
</dbReference>
<dbReference type="GO" id="GO:0032790">
    <property type="term" value="P:ribosome disassembly"/>
    <property type="evidence" value="ECO:0007669"/>
    <property type="project" value="TreeGrafter"/>
</dbReference>
<dbReference type="InterPro" id="IPR000795">
    <property type="entry name" value="T_Tr_GTP-bd_dom"/>
</dbReference>
<dbReference type="InterPro" id="IPR005225">
    <property type="entry name" value="Small_GTP-bd"/>
</dbReference>
<evidence type="ECO:0000313" key="7">
    <source>
        <dbReference type="EMBL" id="TCK92859.1"/>
    </source>
</evidence>
<evidence type="ECO:0000259" key="6">
    <source>
        <dbReference type="PROSITE" id="PS51722"/>
    </source>
</evidence>
<proteinExistence type="inferred from homology"/>
<keyword evidence="8" id="KW-1185">Reference proteome</keyword>
<dbReference type="Gene3D" id="3.30.230.10">
    <property type="match status" value="1"/>
</dbReference>
<keyword evidence="7" id="KW-0251">Elongation factor</keyword>
<organism evidence="7 8">
    <name type="scientific">Natranaerovirga hydrolytica</name>
    <dbReference type="NCBI Taxonomy" id="680378"/>
    <lineage>
        <taxon>Bacteria</taxon>
        <taxon>Bacillati</taxon>
        <taxon>Bacillota</taxon>
        <taxon>Clostridia</taxon>
        <taxon>Lachnospirales</taxon>
        <taxon>Natranaerovirgaceae</taxon>
        <taxon>Natranaerovirga</taxon>
    </lineage>
</organism>
<dbReference type="SUPFAM" id="SSF52540">
    <property type="entry name" value="P-loop containing nucleoside triphosphate hydrolases"/>
    <property type="match status" value="1"/>
</dbReference>
<dbReference type="PANTHER" id="PTHR43261:SF6">
    <property type="entry name" value="ELONGATION FACTOR G-LIKE PROTEIN"/>
    <property type="match status" value="1"/>
</dbReference>
<dbReference type="SMART" id="SM00838">
    <property type="entry name" value="EFG_C"/>
    <property type="match status" value="1"/>
</dbReference>
<gene>
    <name evidence="7" type="ORF">EDC19_2015</name>
</gene>
<protein>
    <recommendedName>
        <fullName evidence="2 5">Elongation factor G</fullName>
    </recommendedName>
</protein>
<dbReference type="Proteomes" id="UP000294545">
    <property type="component" value="Unassembled WGS sequence"/>
</dbReference>
<dbReference type="InterPro" id="IPR035649">
    <property type="entry name" value="EFG_V"/>
</dbReference>
<dbReference type="InterPro" id="IPR041095">
    <property type="entry name" value="EFG_II"/>
</dbReference>
<evidence type="ECO:0000256" key="4">
    <source>
        <dbReference type="ARBA" id="ARBA00023134"/>
    </source>
</evidence>
<keyword evidence="3" id="KW-0547">Nucleotide-binding</keyword>
<name>A0A4R1MQP4_9FIRM</name>
<dbReference type="RefSeq" id="WP_132282714.1">
    <property type="nucleotide sequence ID" value="NZ_SMGQ01000013.1"/>
</dbReference>
<dbReference type="CDD" id="cd04088">
    <property type="entry name" value="EFG_mtEFG_II"/>
    <property type="match status" value="1"/>
</dbReference>
<dbReference type="GO" id="GO:0003924">
    <property type="term" value="F:GTPase activity"/>
    <property type="evidence" value="ECO:0007669"/>
    <property type="project" value="InterPro"/>
</dbReference>
<comment type="similarity">
    <text evidence="1">Belongs to the TRAFAC class translation factor GTPase superfamily. Classic translation factor GTPase family. EF-G/EF-2 subfamily.</text>
</comment>
<dbReference type="Pfam" id="PF00679">
    <property type="entry name" value="EFG_C"/>
    <property type="match status" value="1"/>
</dbReference>
<dbReference type="InterPro" id="IPR005517">
    <property type="entry name" value="Transl_elong_EFG/EF2_IV"/>
</dbReference>
<keyword evidence="7" id="KW-0648">Protein biosynthesis</keyword>
<dbReference type="PROSITE" id="PS51722">
    <property type="entry name" value="G_TR_2"/>
    <property type="match status" value="1"/>
</dbReference>
<dbReference type="EMBL" id="SMGQ01000013">
    <property type="protein sequence ID" value="TCK92859.1"/>
    <property type="molecule type" value="Genomic_DNA"/>
</dbReference>
<dbReference type="InterPro" id="IPR027417">
    <property type="entry name" value="P-loop_NTPase"/>
</dbReference>
<dbReference type="InterPro" id="IPR020568">
    <property type="entry name" value="Ribosomal_Su5_D2-typ_SF"/>
</dbReference>
<dbReference type="CDD" id="cd01434">
    <property type="entry name" value="EFG_mtEFG1_IV"/>
    <property type="match status" value="1"/>
</dbReference>
<dbReference type="OrthoDB" id="9804431at2"/>
<sequence length="691" mass="77317">MKSYSSGKIRNIAVLGHGGSGKTNLVEAMAFLSGATKRQGKVYEGNTISDFDDEEIKRKISMATSVVPVEWENHKINLLDTPGYFDFAGEVKEAIRVADSALIVISGRTGVAVGTEKSWEHAEERQLPKMFFVTDMDDEQANLYDILNDLKELYGKRIAPFQVPIRENGEFVGFVNVIKMEGRKFVKDHIETCEIPETLKEEIEPIREMILEAVAERSEELMEKYFMQEEFTLEEIQNALHEGVIEGEVIPVLCGSGKHNIGIQVLLNSIVKYMPSPTEEHATLLAKDIDSQELINIKCSEDETLSALVFKTIIDPYIGKISLFRVYSGILKSDATLYNSNQETTEKINHLYCLRGKQQIEVKEIKAGDIGAVTKLSATYTGDTLCNKERPIELEGIQYPESLSVMAIRPKNKGDEDKISSGLQKLIEEDPTIKVEIDSANHQELIYGLGEQHLEVVVSKLQSKFNVEVELYKPKVPYKETIKGKIKIQGKHKKQSGGHGQYGDVIIEFEPLTDLNRAYEFEEKIFGGAVPKNFFPAVEKGLEESVQKGVLAGYPVVGLKATLVDGSYHPVDSSEMAFKIATTIAFKKGVQEANPILLEPIVSVRVLIPNDYMGDIIGDLNKRRGRVLGMVPLDGKQEIQAEVPMSEMFGYTTDLRSMTQGRGTFTMKIERYEQVPSELQNKVIEESKKEA</sequence>
<reference evidence="7 8" key="1">
    <citation type="submission" date="2019-03" db="EMBL/GenBank/DDBJ databases">
        <title>Genomic Encyclopedia of Type Strains, Phase IV (KMG-IV): sequencing the most valuable type-strain genomes for metagenomic binning, comparative biology and taxonomic classification.</title>
        <authorList>
            <person name="Goeker M."/>
        </authorList>
    </citation>
    <scope>NUCLEOTIDE SEQUENCE [LARGE SCALE GENOMIC DNA]</scope>
    <source>
        <strain evidence="7 8">DSM 24176</strain>
    </source>
</reference>
<dbReference type="SUPFAM" id="SSF50447">
    <property type="entry name" value="Translation proteins"/>
    <property type="match status" value="1"/>
</dbReference>
<dbReference type="Gene3D" id="3.30.70.240">
    <property type="match status" value="1"/>
</dbReference>
<dbReference type="NCBIfam" id="NF009891">
    <property type="entry name" value="PRK13351.1-1"/>
    <property type="match status" value="1"/>
</dbReference>
<dbReference type="PANTHER" id="PTHR43261">
    <property type="entry name" value="TRANSLATION ELONGATION FACTOR G-RELATED"/>
    <property type="match status" value="1"/>
</dbReference>
<dbReference type="Pfam" id="PF22042">
    <property type="entry name" value="EF-G_D2"/>
    <property type="match status" value="1"/>
</dbReference>
<dbReference type="InterPro" id="IPR009000">
    <property type="entry name" value="Transl_B-barrel_sf"/>
</dbReference>
<dbReference type="SUPFAM" id="SSF54980">
    <property type="entry name" value="EF-G C-terminal domain-like"/>
    <property type="match status" value="2"/>
</dbReference>
<dbReference type="Pfam" id="PF03764">
    <property type="entry name" value="EFG_IV"/>
    <property type="match status" value="1"/>
</dbReference>
<dbReference type="InterPro" id="IPR004540">
    <property type="entry name" value="Transl_elong_EFG/EF2"/>
</dbReference>
<dbReference type="InterPro" id="IPR009022">
    <property type="entry name" value="EFG_III"/>
</dbReference>
<dbReference type="AlphaFoldDB" id="A0A4R1MQP4"/>
<dbReference type="NCBIfam" id="NF009379">
    <property type="entry name" value="PRK12740.1-3"/>
    <property type="match status" value="1"/>
</dbReference>
<dbReference type="FunFam" id="3.30.70.240:FF:000001">
    <property type="entry name" value="Elongation factor G"/>
    <property type="match status" value="1"/>
</dbReference>
<evidence type="ECO:0000256" key="5">
    <source>
        <dbReference type="NCBIfam" id="TIGR00484"/>
    </source>
</evidence>
<evidence type="ECO:0000256" key="1">
    <source>
        <dbReference type="ARBA" id="ARBA00005870"/>
    </source>
</evidence>
<dbReference type="InterPro" id="IPR047872">
    <property type="entry name" value="EFG_IV"/>
</dbReference>
<dbReference type="CDD" id="cd04170">
    <property type="entry name" value="EF-G_bact"/>
    <property type="match status" value="1"/>
</dbReference>